<proteinExistence type="inferred from homology"/>
<dbReference type="InterPro" id="IPR012336">
    <property type="entry name" value="Thioredoxin-like_fold"/>
</dbReference>
<sequence length="252" mass="25951">MIGTNPKVLAGVVAALVTGALLLGMLAAALTGGGSGGAEAADGAGPDRETAGAGDPSALEPLPEDHPVHGLARRDAADPFALGDPDAPVVMLTYTDFQSALAARFARETEPGLVSDYVDAGVLRIEFRSFPVNGPESDLAARAAWAAGQQDRFWEFYRAAYAEDTHIGSGRFSREGVLAMAEEAQVPDLERFATDLDSAAAGEAVAADADEALLLGVSAVPTFLIDGHPLVGNRPAEEFRDHIEQLAGAASG</sequence>
<dbReference type="Gene3D" id="3.40.30.10">
    <property type="entry name" value="Glutaredoxin"/>
    <property type="match status" value="1"/>
</dbReference>
<feature type="region of interest" description="Disordered" evidence="6">
    <location>
        <begin position="36"/>
        <end position="70"/>
    </location>
</feature>
<keyword evidence="9" id="KW-1185">Reference proteome</keyword>
<gene>
    <name evidence="8" type="ORF">SAMN05421773_101235</name>
</gene>
<organism evidence="8 9">
    <name type="scientific">Streptomyces aidingensis</name>
    <dbReference type="NCBI Taxonomy" id="910347"/>
    <lineage>
        <taxon>Bacteria</taxon>
        <taxon>Bacillati</taxon>
        <taxon>Actinomycetota</taxon>
        <taxon>Actinomycetes</taxon>
        <taxon>Kitasatosporales</taxon>
        <taxon>Streptomycetaceae</taxon>
        <taxon>Streptomyces</taxon>
    </lineage>
</organism>
<evidence type="ECO:0000256" key="5">
    <source>
        <dbReference type="ARBA" id="ARBA00023284"/>
    </source>
</evidence>
<dbReference type="GO" id="GO:0016491">
    <property type="term" value="F:oxidoreductase activity"/>
    <property type="evidence" value="ECO:0007669"/>
    <property type="project" value="UniProtKB-KW"/>
</dbReference>
<accession>A0A1I1EHT3</accession>
<feature type="domain" description="Thioredoxin-like fold" evidence="7">
    <location>
        <begin position="79"/>
        <end position="244"/>
    </location>
</feature>
<evidence type="ECO:0000256" key="1">
    <source>
        <dbReference type="ARBA" id="ARBA00005791"/>
    </source>
</evidence>
<dbReference type="Proteomes" id="UP000199207">
    <property type="component" value="Unassembled WGS sequence"/>
</dbReference>
<dbReference type="PANTHER" id="PTHR13887:SF14">
    <property type="entry name" value="DISULFIDE BOND FORMATION PROTEIN D"/>
    <property type="match status" value="1"/>
</dbReference>
<dbReference type="Pfam" id="PF13462">
    <property type="entry name" value="Thioredoxin_4"/>
    <property type="match status" value="1"/>
</dbReference>
<comment type="similarity">
    <text evidence="1">Belongs to the thioredoxin family. DsbA subfamily.</text>
</comment>
<keyword evidence="5" id="KW-0676">Redox-active center</keyword>
<evidence type="ECO:0000313" key="8">
    <source>
        <dbReference type="EMBL" id="SFB84540.1"/>
    </source>
</evidence>
<evidence type="ECO:0000256" key="4">
    <source>
        <dbReference type="ARBA" id="ARBA00023157"/>
    </source>
</evidence>
<protein>
    <submittedName>
        <fullName evidence="8">Protein-disulfide isomerase</fullName>
    </submittedName>
</protein>
<dbReference type="SUPFAM" id="SSF52833">
    <property type="entry name" value="Thioredoxin-like"/>
    <property type="match status" value="1"/>
</dbReference>
<dbReference type="STRING" id="910347.SAMN05421773_101235"/>
<keyword evidence="3" id="KW-0560">Oxidoreductase</keyword>
<dbReference type="GO" id="GO:0016853">
    <property type="term" value="F:isomerase activity"/>
    <property type="evidence" value="ECO:0007669"/>
    <property type="project" value="UniProtKB-KW"/>
</dbReference>
<evidence type="ECO:0000256" key="3">
    <source>
        <dbReference type="ARBA" id="ARBA00023002"/>
    </source>
</evidence>
<evidence type="ECO:0000256" key="6">
    <source>
        <dbReference type="SAM" id="MobiDB-lite"/>
    </source>
</evidence>
<evidence type="ECO:0000256" key="2">
    <source>
        <dbReference type="ARBA" id="ARBA00022729"/>
    </source>
</evidence>
<keyword evidence="2" id="KW-0732">Signal</keyword>
<dbReference type="PANTHER" id="PTHR13887">
    <property type="entry name" value="GLUTATHIONE S-TRANSFERASE KAPPA"/>
    <property type="match status" value="1"/>
</dbReference>
<dbReference type="InterPro" id="IPR036249">
    <property type="entry name" value="Thioredoxin-like_sf"/>
</dbReference>
<evidence type="ECO:0000259" key="7">
    <source>
        <dbReference type="Pfam" id="PF13462"/>
    </source>
</evidence>
<keyword evidence="4" id="KW-1015">Disulfide bond</keyword>
<dbReference type="AlphaFoldDB" id="A0A1I1EHT3"/>
<evidence type="ECO:0000313" key="9">
    <source>
        <dbReference type="Proteomes" id="UP000199207"/>
    </source>
</evidence>
<name>A0A1I1EHT3_9ACTN</name>
<reference evidence="8 9" key="1">
    <citation type="submission" date="2016-10" db="EMBL/GenBank/DDBJ databases">
        <authorList>
            <person name="de Groot N.N."/>
        </authorList>
    </citation>
    <scope>NUCLEOTIDE SEQUENCE [LARGE SCALE GENOMIC DNA]</scope>
    <source>
        <strain evidence="8 9">CGMCC 4.5739</strain>
    </source>
</reference>
<dbReference type="RefSeq" id="WP_175541196.1">
    <property type="nucleotide sequence ID" value="NZ_FOLM01000001.1"/>
</dbReference>
<keyword evidence="8" id="KW-0413">Isomerase</keyword>
<dbReference type="EMBL" id="FOLM01000001">
    <property type="protein sequence ID" value="SFB84540.1"/>
    <property type="molecule type" value="Genomic_DNA"/>
</dbReference>